<evidence type="ECO:0008006" key="7">
    <source>
        <dbReference type="Google" id="ProtNLM"/>
    </source>
</evidence>
<evidence type="ECO:0000259" key="4">
    <source>
        <dbReference type="Pfam" id="PF03668"/>
    </source>
</evidence>
<reference evidence="6" key="1">
    <citation type="submission" date="2018-05" db="EMBL/GenBank/DDBJ databases">
        <authorList>
            <person name="Lanie J.A."/>
            <person name="Ng W.-L."/>
            <person name="Kazmierczak K.M."/>
            <person name="Andrzejewski T.M."/>
            <person name="Davidsen T.M."/>
            <person name="Wayne K.J."/>
            <person name="Tettelin H."/>
            <person name="Glass J.I."/>
            <person name="Rusch D."/>
            <person name="Podicherti R."/>
            <person name="Tsui H.-C.T."/>
            <person name="Winkler M.E."/>
        </authorList>
    </citation>
    <scope>NUCLEOTIDE SEQUENCE</scope>
</reference>
<keyword evidence="2" id="KW-0067">ATP-binding</keyword>
<dbReference type="Pfam" id="PF03668">
    <property type="entry name" value="RapZ-like_N"/>
    <property type="match status" value="1"/>
</dbReference>
<dbReference type="Gene3D" id="3.40.50.300">
    <property type="entry name" value="P-loop containing nucleotide triphosphate hydrolases"/>
    <property type="match status" value="1"/>
</dbReference>
<dbReference type="PANTHER" id="PTHR30448">
    <property type="entry name" value="RNASE ADAPTER PROTEIN RAPZ"/>
    <property type="match status" value="1"/>
</dbReference>
<organism evidence="6">
    <name type="scientific">marine metagenome</name>
    <dbReference type="NCBI Taxonomy" id="408172"/>
    <lineage>
        <taxon>unclassified sequences</taxon>
        <taxon>metagenomes</taxon>
        <taxon>ecological metagenomes</taxon>
    </lineage>
</organism>
<dbReference type="InterPro" id="IPR005337">
    <property type="entry name" value="RapZ-like"/>
</dbReference>
<dbReference type="Pfam" id="PF22740">
    <property type="entry name" value="PapZ_C"/>
    <property type="match status" value="1"/>
</dbReference>
<protein>
    <recommendedName>
        <fullName evidence="7">Nucleotide-binding protein</fullName>
    </recommendedName>
</protein>
<gene>
    <name evidence="6" type="ORF">METZ01_LOCUS70106</name>
</gene>
<proteinExistence type="predicted"/>
<keyword evidence="1" id="KW-0547">Nucleotide-binding</keyword>
<evidence type="ECO:0000256" key="1">
    <source>
        <dbReference type="ARBA" id="ARBA00022741"/>
    </source>
</evidence>
<dbReference type="NCBIfam" id="NF003828">
    <property type="entry name" value="PRK05416.1"/>
    <property type="match status" value="1"/>
</dbReference>
<dbReference type="PANTHER" id="PTHR30448:SF0">
    <property type="entry name" value="RNASE ADAPTER PROTEIN RAPZ"/>
    <property type="match status" value="1"/>
</dbReference>
<dbReference type="GO" id="GO:0005524">
    <property type="term" value="F:ATP binding"/>
    <property type="evidence" value="ECO:0007669"/>
    <property type="project" value="UniProtKB-KW"/>
</dbReference>
<dbReference type="EMBL" id="UINC01004842">
    <property type="protein sequence ID" value="SVA17252.1"/>
    <property type="molecule type" value="Genomic_DNA"/>
</dbReference>
<evidence type="ECO:0000256" key="3">
    <source>
        <dbReference type="ARBA" id="ARBA00023134"/>
    </source>
</evidence>
<dbReference type="InterPro" id="IPR053931">
    <property type="entry name" value="RapZ_C"/>
</dbReference>
<feature type="domain" description="RapZ-like N-terminal" evidence="4">
    <location>
        <begin position="1"/>
        <end position="136"/>
    </location>
</feature>
<evidence type="ECO:0000259" key="5">
    <source>
        <dbReference type="Pfam" id="PF22740"/>
    </source>
</evidence>
<sequence length="270" mass="30787">MEDLGYRCVDNLPAALIPTLADLALAEKHDNSIAVLVDARDQSFFREFPRVYRTLRARRDLAVWLIFLEASDEALVRRFSETRRPHPLAPTGSVIEGILAEREQLVRVKKMSNRVLDTSDLTVHQLRRAFRELFEQDGTRSRMMVTLLSFGFKHGLPLDLDLLNDARFLKRNPHHVPALRELTGIDRAVQDYVNADEDTEPYLEHLIPKLRFLIPKYKSEGKSYLTIGVGCTGGKHRSVVLVERLKTALGGIPGVRFRVKHRDVSKAEPT</sequence>
<accession>A0A381TMF5</accession>
<evidence type="ECO:0000256" key="2">
    <source>
        <dbReference type="ARBA" id="ARBA00022840"/>
    </source>
</evidence>
<dbReference type="InterPro" id="IPR027417">
    <property type="entry name" value="P-loop_NTPase"/>
</dbReference>
<feature type="domain" description="RapZ C-terminal" evidence="5">
    <location>
        <begin position="143"/>
        <end position="264"/>
    </location>
</feature>
<dbReference type="InterPro" id="IPR053930">
    <property type="entry name" value="RapZ-like_N"/>
</dbReference>
<dbReference type="PIRSF" id="PIRSF005052">
    <property type="entry name" value="P-loopkin"/>
    <property type="match status" value="1"/>
</dbReference>
<dbReference type="GO" id="GO:0005525">
    <property type="term" value="F:GTP binding"/>
    <property type="evidence" value="ECO:0007669"/>
    <property type="project" value="UniProtKB-KW"/>
</dbReference>
<name>A0A381TMF5_9ZZZZ</name>
<keyword evidence="3" id="KW-0342">GTP-binding</keyword>
<evidence type="ECO:0000313" key="6">
    <source>
        <dbReference type="EMBL" id="SVA17252.1"/>
    </source>
</evidence>
<dbReference type="AlphaFoldDB" id="A0A381TMF5"/>